<comment type="caution">
    <text evidence="2">The sequence shown here is derived from an EMBL/GenBank/DDBJ whole genome shotgun (WGS) entry which is preliminary data.</text>
</comment>
<name>A0AAD3S6E3_NEPGR</name>
<evidence type="ECO:0000313" key="2">
    <source>
        <dbReference type="EMBL" id="GMH04892.1"/>
    </source>
</evidence>
<evidence type="ECO:0000256" key="1">
    <source>
        <dbReference type="SAM" id="MobiDB-lite"/>
    </source>
</evidence>
<accession>A0AAD3S6E3</accession>
<organism evidence="2 3">
    <name type="scientific">Nepenthes gracilis</name>
    <name type="common">Slender pitcher plant</name>
    <dbReference type="NCBI Taxonomy" id="150966"/>
    <lineage>
        <taxon>Eukaryota</taxon>
        <taxon>Viridiplantae</taxon>
        <taxon>Streptophyta</taxon>
        <taxon>Embryophyta</taxon>
        <taxon>Tracheophyta</taxon>
        <taxon>Spermatophyta</taxon>
        <taxon>Magnoliopsida</taxon>
        <taxon>eudicotyledons</taxon>
        <taxon>Gunneridae</taxon>
        <taxon>Pentapetalae</taxon>
        <taxon>Caryophyllales</taxon>
        <taxon>Nepenthaceae</taxon>
        <taxon>Nepenthes</taxon>
    </lineage>
</organism>
<feature type="compositionally biased region" description="Gly residues" evidence="1">
    <location>
        <begin position="19"/>
        <end position="31"/>
    </location>
</feature>
<keyword evidence="3" id="KW-1185">Reference proteome</keyword>
<protein>
    <submittedName>
        <fullName evidence="2">Uncharacterized protein</fullName>
    </submittedName>
</protein>
<dbReference type="EMBL" id="BSYO01000005">
    <property type="protein sequence ID" value="GMH04892.1"/>
    <property type="molecule type" value="Genomic_DNA"/>
</dbReference>
<sequence length="79" mass="8262">MEVLGEWWTRRSTARRMGEGNGSRGGRGTRGAGNMVNNGGARGGETTIKWASGGGGLRGWVSGAMRHWRSGEGKTGGEV</sequence>
<dbReference type="AlphaFoldDB" id="A0AAD3S6E3"/>
<reference evidence="2" key="1">
    <citation type="submission" date="2023-05" db="EMBL/GenBank/DDBJ databases">
        <title>Nepenthes gracilis genome sequencing.</title>
        <authorList>
            <person name="Fukushima K."/>
        </authorList>
    </citation>
    <scope>NUCLEOTIDE SEQUENCE</scope>
    <source>
        <strain evidence="2">SING2019-196</strain>
    </source>
</reference>
<gene>
    <name evidence="2" type="ORF">Nepgr_006732</name>
</gene>
<dbReference type="Proteomes" id="UP001279734">
    <property type="component" value="Unassembled WGS sequence"/>
</dbReference>
<evidence type="ECO:0000313" key="3">
    <source>
        <dbReference type="Proteomes" id="UP001279734"/>
    </source>
</evidence>
<feature type="region of interest" description="Disordered" evidence="1">
    <location>
        <begin position="1"/>
        <end position="53"/>
    </location>
</feature>
<proteinExistence type="predicted"/>